<accession>A0A6J4QRW0</accession>
<organism evidence="1">
    <name type="scientific">uncultured Rubrobacteraceae bacterium</name>
    <dbReference type="NCBI Taxonomy" id="349277"/>
    <lineage>
        <taxon>Bacteria</taxon>
        <taxon>Bacillati</taxon>
        <taxon>Actinomycetota</taxon>
        <taxon>Rubrobacteria</taxon>
        <taxon>Rubrobacterales</taxon>
        <taxon>Rubrobacteraceae</taxon>
        <taxon>environmental samples</taxon>
    </lineage>
</organism>
<name>A0A6J4QRW0_9ACTN</name>
<dbReference type="GO" id="GO:0006396">
    <property type="term" value="P:RNA processing"/>
    <property type="evidence" value="ECO:0007669"/>
    <property type="project" value="InterPro"/>
</dbReference>
<dbReference type="Gene3D" id="3.90.1860.10">
    <property type="entry name" value="tRNA-splicing ligase RtcB"/>
    <property type="match status" value="1"/>
</dbReference>
<dbReference type="InterPro" id="IPR036025">
    <property type="entry name" value="RtcB-like_sf"/>
</dbReference>
<dbReference type="EMBL" id="CADCVD010000106">
    <property type="protein sequence ID" value="CAA9450225.1"/>
    <property type="molecule type" value="Genomic_DNA"/>
</dbReference>
<dbReference type="SUPFAM" id="SSF103365">
    <property type="entry name" value="Hypothetical protein PH1602"/>
    <property type="match status" value="1"/>
</dbReference>
<reference evidence="1" key="1">
    <citation type="submission" date="2020-02" db="EMBL/GenBank/DDBJ databases">
        <authorList>
            <person name="Meier V. D."/>
        </authorList>
    </citation>
    <scope>NUCLEOTIDE SEQUENCE</scope>
    <source>
        <strain evidence="1">AVDCRST_MAG37</strain>
    </source>
</reference>
<dbReference type="AlphaFoldDB" id="A0A6J4QRW0"/>
<evidence type="ECO:0000313" key="1">
    <source>
        <dbReference type="EMBL" id="CAA9450225.1"/>
    </source>
</evidence>
<sequence>MVEHAADYEWRGEGENAEVLIYTSDAVAAERTLEQALPVARLPGVITPVYVAASDFGLGWVAASETHAAPDLFSLPAWGLLLVADTTASDLGMPPGEVEGWILRALSETPLPSLGEKEIRRSAEYGASWAAEEGLIEEEDLHFFARIDADADALGRRAIAAGARDWTRRGRISTLRVAEVLDSEGAEALGLGSGILSLVVSAGAEDLGRLALSSHRERILARVWGGDFGATAELPAAPTDSEEARDLIFAVTAIQNYAAARTALIIYTLRRVLKEVGALTLQAAWLVGGLESRDVAVVHRNGLAAVGAGGTLVAGRTVAVGTGGMMESAPSFGVSAADGQWVWEEANLLLRRAVLGPLGDESGEAVG</sequence>
<gene>
    <name evidence="1" type="ORF">AVDCRST_MAG37-2244</name>
</gene>
<protein>
    <submittedName>
        <fullName evidence="1">Uncharacterized protein</fullName>
    </submittedName>
</protein>
<proteinExistence type="predicted"/>